<gene>
    <name evidence="2" type="ORF">GPZ80_01560</name>
</gene>
<dbReference type="InterPro" id="IPR011256">
    <property type="entry name" value="Reg_factor_effector_dom_sf"/>
</dbReference>
<dbReference type="InterPro" id="IPR029442">
    <property type="entry name" value="GyrI-like"/>
</dbReference>
<proteinExistence type="predicted"/>
<feature type="domain" description="AraC effector-binding" evidence="1">
    <location>
        <begin position="3"/>
        <end position="152"/>
    </location>
</feature>
<keyword evidence="3" id="KW-1185">Reference proteome</keyword>
<dbReference type="Pfam" id="PF06445">
    <property type="entry name" value="GyrI-like"/>
    <property type="match status" value="1"/>
</dbReference>
<dbReference type="InterPro" id="IPR010499">
    <property type="entry name" value="AraC_E-bd"/>
</dbReference>
<evidence type="ECO:0000313" key="2">
    <source>
        <dbReference type="EMBL" id="MBC6445856.1"/>
    </source>
</evidence>
<comment type="caution">
    <text evidence="2">The sequence shown here is derived from an EMBL/GenBank/DDBJ whole genome shotgun (WGS) entry which is preliminary data.</text>
</comment>
<dbReference type="EMBL" id="JABVED010000001">
    <property type="protein sequence ID" value="MBC6445856.1"/>
    <property type="molecule type" value="Genomic_DNA"/>
</dbReference>
<dbReference type="Proteomes" id="UP000734823">
    <property type="component" value="Unassembled WGS sequence"/>
</dbReference>
<dbReference type="SMART" id="SM00871">
    <property type="entry name" value="AraC_E_bind"/>
    <property type="match status" value="1"/>
</dbReference>
<sequence length="153" mass="16259">MPYEISIQDTPPRLVLKMSHTLRAATIGEDVAGAMADLYQRAGRAHLPITGPPAITYRGEFRPDQPIDVDFTVPVGTADDTAGVVRQEAATVATTRHRGAYDDIGAAHQALDEWIRASGRRAAGPPTETYLVGPDQAAGVDDLLTEVSVPVAT</sequence>
<name>A0ABR7KZK1_9PSEU</name>
<protein>
    <submittedName>
        <fullName evidence="2">GyrI-like domain-containing protein</fullName>
    </submittedName>
</protein>
<evidence type="ECO:0000259" key="1">
    <source>
        <dbReference type="SMART" id="SM00871"/>
    </source>
</evidence>
<organism evidence="2 3">
    <name type="scientific">Actinokineospora xionganensis</name>
    <dbReference type="NCBI Taxonomy" id="2684470"/>
    <lineage>
        <taxon>Bacteria</taxon>
        <taxon>Bacillati</taxon>
        <taxon>Actinomycetota</taxon>
        <taxon>Actinomycetes</taxon>
        <taxon>Pseudonocardiales</taxon>
        <taxon>Pseudonocardiaceae</taxon>
        <taxon>Actinokineospora</taxon>
    </lineage>
</organism>
<dbReference type="RefSeq" id="WP_187217909.1">
    <property type="nucleotide sequence ID" value="NZ_JABVED010000001.1"/>
</dbReference>
<accession>A0ABR7KZK1</accession>
<evidence type="ECO:0000313" key="3">
    <source>
        <dbReference type="Proteomes" id="UP000734823"/>
    </source>
</evidence>
<dbReference type="SUPFAM" id="SSF55136">
    <property type="entry name" value="Probable bacterial effector-binding domain"/>
    <property type="match status" value="1"/>
</dbReference>
<dbReference type="Gene3D" id="3.20.80.10">
    <property type="entry name" value="Regulatory factor, effector binding domain"/>
    <property type="match status" value="1"/>
</dbReference>
<reference evidence="2 3" key="1">
    <citation type="submission" date="2020-06" db="EMBL/GenBank/DDBJ databases">
        <title>Actinokineospora xiongansis sp. nov., isolated from soil of Baiyangdian.</title>
        <authorList>
            <person name="Zhang X."/>
        </authorList>
    </citation>
    <scope>NUCLEOTIDE SEQUENCE [LARGE SCALE GENOMIC DNA]</scope>
    <source>
        <strain evidence="2 3">HBU206404</strain>
    </source>
</reference>